<dbReference type="AlphaFoldDB" id="A0A2T0X9J1"/>
<feature type="transmembrane region" description="Helical" evidence="7">
    <location>
        <begin position="12"/>
        <end position="42"/>
    </location>
</feature>
<feature type="transmembrane region" description="Helical" evidence="7">
    <location>
        <begin position="169"/>
        <end position="188"/>
    </location>
</feature>
<gene>
    <name evidence="8" type="ORF">BCF33_1155</name>
</gene>
<sequence>MAVTRDLTEGPVWRALAAVSAPMTLGILAVFSVGIVDAIFLGMIGRTELAAVGFIYPVTVAVTSLSVGLSAGANAALSQSLGRKDEVAATRRKGIHATLLATVLSLIVGAAFFLLDAPLFRLLGASGEVLDAVVLYTPIWSLSFPFLVSMMVVNAIFRAHGDGTTAAGVMVLSAVVNVALDPVLIFGWGPIPGLGMAGAAWATLAGRVAALALALGIAWRRGLLDTCRSPLKDFGASAREIAGVGGPAAFSNAINPAGLAMVTAAVATVGDAAVAGFGAASRVQSLILVPLFALSAGIGPVVGQNWGAGKQDRARTALKQSWLFCAGFGLLAATVVTVFAHPIADLLAAGEESRLYAILYLRVISWSLFGYGVLVVANAAMNARSKARWSMMLGILRTFGLFLPLAWMGVWAFGYPGILAAAVVANVTIVWAAAVAARATGLLRTDAAPIRVPAERALAVLPKPAS</sequence>
<dbReference type="NCBIfam" id="TIGR00797">
    <property type="entry name" value="matE"/>
    <property type="match status" value="1"/>
</dbReference>
<keyword evidence="3" id="KW-1003">Cell membrane</keyword>
<evidence type="ECO:0000256" key="6">
    <source>
        <dbReference type="ARBA" id="ARBA00023136"/>
    </source>
</evidence>
<reference evidence="8 9" key="1">
    <citation type="submission" date="2018-03" db="EMBL/GenBank/DDBJ databases">
        <title>Genomic Encyclopedia of Archaeal and Bacterial Type Strains, Phase II (KMG-II): from individual species to whole genera.</title>
        <authorList>
            <person name="Goeker M."/>
        </authorList>
    </citation>
    <scope>NUCLEOTIDE SEQUENCE [LARGE SCALE GENOMIC DNA]</scope>
    <source>
        <strain evidence="8 9">DSM 29318</strain>
    </source>
</reference>
<keyword evidence="5 7" id="KW-1133">Transmembrane helix</keyword>
<proteinExistence type="predicted"/>
<evidence type="ECO:0000256" key="4">
    <source>
        <dbReference type="ARBA" id="ARBA00022692"/>
    </source>
</evidence>
<keyword evidence="9" id="KW-1185">Reference proteome</keyword>
<dbReference type="Pfam" id="PF01554">
    <property type="entry name" value="MatE"/>
    <property type="match status" value="2"/>
</dbReference>
<dbReference type="GO" id="GO:0015297">
    <property type="term" value="F:antiporter activity"/>
    <property type="evidence" value="ECO:0007669"/>
    <property type="project" value="InterPro"/>
</dbReference>
<accession>A0A2T0X9J1</accession>
<dbReference type="PANTHER" id="PTHR43549:SF3">
    <property type="entry name" value="MULTIDRUG RESISTANCE PROTEIN YPNP-RELATED"/>
    <property type="match status" value="1"/>
</dbReference>
<feature type="transmembrane region" description="Helical" evidence="7">
    <location>
        <begin position="413"/>
        <end position="434"/>
    </location>
</feature>
<feature type="transmembrane region" description="Helical" evidence="7">
    <location>
        <begin position="322"/>
        <end position="343"/>
    </location>
</feature>
<dbReference type="EMBL" id="PVTT01000001">
    <property type="protein sequence ID" value="PRY95534.1"/>
    <property type="molecule type" value="Genomic_DNA"/>
</dbReference>
<feature type="transmembrane region" description="Helical" evidence="7">
    <location>
        <begin position="257"/>
        <end position="277"/>
    </location>
</feature>
<keyword evidence="2" id="KW-0813">Transport</keyword>
<evidence type="ECO:0000313" key="8">
    <source>
        <dbReference type="EMBL" id="PRY95534.1"/>
    </source>
</evidence>
<comment type="subcellular location">
    <subcellularLocation>
        <location evidence="1">Cell inner membrane</location>
        <topology evidence="1">Multi-pass membrane protein</topology>
    </subcellularLocation>
</comment>
<feature type="transmembrane region" description="Helical" evidence="7">
    <location>
        <begin position="54"/>
        <end position="77"/>
    </location>
</feature>
<evidence type="ECO:0000313" key="9">
    <source>
        <dbReference type="Proteomes" id="UP000238801"/>
    </source>
</evidence>
<evidence type="ECO:0000256" key="7">
    <source>
        <dbReference type="SAM" id="Phobius"/>
    </source>
</evidence>
<evidence type="ECO:0000256" key="1">
    <source>
        <dbReference type="ARBA" id="ARBA00004429"/>
    </source>
</evidence>
<feature type="transmembrane region" description="Helical" evidence="7">
    <location>
        <begin position="194"/>
        <end position="219"/>
    </location>
</feature>
<dbReference type="PANTHER" id="PTHR43549">
    <property type="entry name" value="MULTIDRUG RESISTANCE PROTEIN YPNP-RELATED"/>
    <property type="match status" value="1"/>
</dbReference>
<evidence type="ECO:0000256" key="2">
    <source>
        <dbReference type="ARBA" id="ARBA00022448"/>
    </source>
</evidence>
<feature type="transmembrane region" description="Helical" evidence="7">
    <location>
        <begin position="135"/>
        <end position="157"/>
    </location>
</feature>
<keyword evidence="4 7" id="KW-0812">Transmembrane</keyword>
<dbReference type="GO" id="GO:0042910">
    <property type="term" value="F:xenobiotic transmembrane transporter activity"/>
    <property type="evidence" value="ECO:0007669"/>
    <property type="project" value="InterPro"/>
</dbReference>
<dbReference type="InterPro" id="IPR048279">
    <property type="entry name" value="MdtK-like"/>
</dbReference>
<evidence type="ECO:0000256" key="5">
    <source>
        <dbReference type="ARBA" id="ARBA00022989"/>
    </source>
</evidence>
<protein>
    <submittedName>
        <fullName evidence="8">Putative MATE family efflux protein</fullName>
    </submittedName>
</protein>
<dbReference type="PIRSF" id="PIRSF006603">
    <property type="entry name" value="DinF"/>
    <property type="match status" value="1"/>
</dbReference>
<organism evidence="8 9">
    <name type="scientific">Hasllibacter halocynthiae</name>
    <dbReference type="NCBI Taxonomy" id="595589"/>
    <lineage>
        <taxon>Bacteria</taxon>
        <taxon>Pseudomonadati</taxon>
        <taxon>Pseudomonadota</taxon>
        <taxon>Alphaproteobacteria</taxon>
        <taxon>Rhodobacterales</taxon>
        <taxon>Roseobacteraceae</taxon>
        <taxon>Hasllibacter</taxon>
    </lineage>
</organism>
<dbReference type="OrthoDB" id="9806302at2"/>
<dbReference type="Proteomes" id="UP000238801">
    <property type="component" value="Unassembled WGS sequence"/>
</dbReference>
<feature type="transmembrane region" description="Helical" evidence="7">
    <location>
        <begin position="283"/>
        <end position="302"/>
    </location>
</feature>
<feature type="transmembrane region" description="Helical" evidence="7">
    <location>
        <begin position="97"/>
        <end position="115"/>
    </location>
</feature>
<dbReference type="InterPro" id="IPR052031">
    <property type="entry name" value="Membrane_Transporter-Flippase"/>
</dbReference>
<feature type="transmembrane region" description="Helical" evidence="7">
    <location>
        <begin position="355"/>
        <end position="377"/>
    </location>
</feature>
<comment type="caution">
    <text evidence="8">The sequence shown here is derived from an EMBL/GenBank/DDBJ whole genome shotgun (WGS) entry which is preliminary data.</text>
</comment>
<feature type="transmembrane region" description="Helical" evidence="7">
    <location>
        <begin position="389"/>
        <end position="407"/>
    </location>
</feature>
<dbReference type="RefSeq" id="WP_106159901.1">
    <property type="nucleotide sequence ID" value="NZ_PVTT01000001.1"/>
</dbReference>
<evidence type="ECO:0000256" key="3">
    <source>
        <dbReference type="ARBA" id="ARBA00022475"/>
    </source>
</evidence>
<keyword evidence="6 7" id="KW-0472">Membrane</keyword>
<dbReference type="InterPro" id="IPR002528">
    <property type="entry name" value="MATE_fam"/>
</dbReference>
<name>A0A2T0X9J1_9RHOB</name>
<dbReference type="GO" id="GO:0005886">
    <property type="term" value="C:plasma membrane"/>
    <property type="evidence" value="ECO:0007669"/>
    <property type="project" value="UniProtKB-SubCell"/>
</dbReference>